<sequence>MKLSQTERLILWNQYEILKGTNPEEIDIYEKNQEILSNGYELLYQDLNRSIDPDPLSAVVCMEVLDILSMYRAITFSSQRLKHEPTGLYAQFEGFDGNSSSGHYGFAKFVRRTEKRYEELEERPDNSHSGTSLAAYRAMLKVWESLGKNYKLAVSEIDSIVSAR</sequence>
<evidence type="ECO:0000313" key="2">
    <source>
        <dbReference type="Proteomes" id="UP001220395"/>
    </source>
</evidence>
<dbReference type="NCBIfam" id="NF003936">
    <property type="entry name" value="PRK05445.1"/>
    <property type="match status" value="1"/>
</dbReference>
<organism evidence="1 2">
    <name type="scientific">Sphingomonas naphthae</name>
    <dbReference type="NCBI Taxonomy" id="1813468"/>
    <lineage>
        <taxon>Bacteria</taxon>
        <taxon>Pseudomonadati</taxon>
        <taxon>Pseudomonadota</taxon>
        <taxon>Alphaproteobacteria</taxon>
        <taxon>Sphingomonadales</taxon>
        <taxon>Sphingomonadaceae</taxon>
        <taxon>Sphingomonas</taxon>
    </lineage>
</organism>
<gene>
    <name evidence="1" type="ORF">PQ455_00765</name>
</gene>
<reference evidence="1 2" key="1">
    <citation type="submission" date="2023-02" db="EMBL/GenBank/DDBJ databases">
        <title>Genome sequence of Sphingomonas naphthae.</title>
        <authorList>
            <person name="Kim S."/>
            <person name="Heo J."/>
            <person name="Kwon S.-W."/>
        </authorList>
    </citation>
    <scope>NUCLEOTIDE SEQUENCE [LARGE SCALE GENOMIC DNA]</scope>
    <source>
        <strain evidence="1 2">KACC 18716</strain>
    </source>
</reference>
<accession>A0ABY7TR61</accession>
<dbReference type="Gene3D" id="1.10.287.680">
    <property type="entry name" value="Helix hairpin bin"/>
    <property type="match status" value="1"/>
</dbReference>
<dbReference type="RefSeq" id="WP_273691463.1">
    <property type="nucleotide sequence ID" value="NZ_CP117411.1"/>
</dbReference>
<dbReference type="InterPro" id="IPR023146">
    <property type="entry name" value="YfbU_alpha-helical_sf"/>
</dbReference>
<dbReference type="EMBL" id="CP117411">
    <property type="protein sequence ID" value="WCT75518.1"/>
    <property type="molecule type" value="Genomic_DNA"/>
</dbReference>
<dbReference type="Pfam" id="PF03887">
    <property type="entry name" value="YfbU"/>
    <property type="match status" value="1"/>
</dbReference>
<dbReference type="InterPro" id="IPR023145">
    <property type="entry name" value="YfbU_helix-hairpin_sf"/>
</dbReference>
<name>A0ABY7TR61_9SPHN</name>
<proteinExistence type="predicted"/>
<dbReference type="InterPro" id="IPR005587">
    <property type="entry name" value="UPF0304_YfbU"/>
</dbReference>
<dbReference type="Gene3D" id="1.10.3190.10">
    <property type="entry name" value="yfbu gene product, domain 2"/>
    <property type="match status" value="1"/>
</dbReference>
<dbReference type="SUPFAM" id="SSF116960">
    <property type="entry name" value="YfbU-like"/>
    <property type="match status" value="1"/>
</dbReference>
<keyword evidence="2" id="KW-1185">Reference proteome</keyword>
<dbReference type="Proteomes" id="UP001220395">
    <property type="component" value="Chromosome"/>
</dbReference>
<protein>
    <submittedName>
        <fullName evidence="1">YfbU family protein</fullName>
    </submittedName>
</protein>
<evidence type="ECO:0000313" key="1">
    <source>
        <dbReference type="EMBL" id="WCT75518.1"/>
    </source>
</evidence>